<dbReference type="EMBL" id="AZJT01000023">
    <property type="protein sequence ID" value="ETW90649.1"/>
    <property type="molecule type" value="Genomic_DNA"/>
</dbReference>
<evidence type="ECO:0008006" key="3">
    <source>
        <dbReference type="Google" id="ProtNLM"/>
    </source>
</evidence>
<sequence length="53" mass="6111">MNYVVKAFMDKTDGKVYFAGDCYDGERTEELIGLGYVQDDKPKKKTRVKKTTE</sequence>
<proteinExistence type="predicted"/>
<name>A0A0E2Q3X0_STRTR</name>
<accession>A0A0E2Q3X0</accession>
<organism evidence="1 2">
    <name type="scientific">Streptococcus thermophilus M17PTZA496</name>
    <dbReference type="NCBI Taxonomy" id="1433289"/>
    <lineage>
        <taxon>Bacteria</taxon>
        <taxon>Bacillati</taxon>
        <taxon>Bacillota</taxon>
        <taxon>Bacilli</taxon>
        <taxon>Lactobacillales</taxon>
        <taxon>Streptococcaceae</taxon>
        <taxon>Streptococcus</taxon>
    </lineage>
</organism>
<protein>
    <recommendedName>
        <fullName evidence="3">Phage protein</fullName>
    </recommendedName>
</protein>
<comment type="caution">
    <text evidence="1">The sequence shown here is derived from an EMBL/GenBank/DDBJ whole genome shotgun (WGS) entry which is preliminary data.</text>
</comment>
<dbReference type="RefSeq" id="WP_171815026.1">
    <property type="nucleotide sequence ID" value="NZ_CM002372.1"/>
</dbReference>
<dbReference type="Proteomes" id="UP000024559">
    <property type="component" value="Chromosome"/>
</dbReference>
<gene>
    <name evidence="1" type="ORF">X841_03720</name>
</gene>
<reference evidence="2" key="1">
    <citation type="submission" date="2013-12" db="EMBL/GenBank/DDBJ databases">
        <title>Genome sequences of Streptococcus thermophilus strains MTH17CL396 and M17PTZA496 isolated from Fontina cheese in Valle d'Aosta region (Italy).</title>
        <authorList>
            <person name="Treu L."/>
            <person name="Giacomini A."/>
            <person name="Corich V."/>
            <person name="Vendramin V."/>
            <person name="Bovo B."/>
        </authorList>
    </citation>
    <scope>NUCLEOTIDE SEQUENCE [LARGE SCALE GENOMIC DNA]</scope>
    <source>
        <strain evidence="2">M17PTZA496</strain>
    </source>
</reference>
<evidence type="ECO:0000313" key="1">
    <source>
        <dbReference type="EMBL" id="ETW90649.1"/>
    </source>
</evidence>
<dbReference type="PATRIC" id="fig|1433289.7.peg.750"/>
<evidence type="ECO:0000313" key="2">
    <source>
        <dbReference type="Proteomes" id="UP000024559"/>
    </source>
</evidence>
<dbReference type="AlphaFoldDB" id="A0A0E2Q3X0"/>
<dbReference type="HOGENOM" id="CLU_3066887_0_0_9"/>